<proteinExistence type="predicted"/>
<keyword evidence="3" id="KW-1185">Reference proteome</keyword>
<comment type="caution">
    <text evidence="2">The sequence shown here is derived from an EMBL/GenBank/DDBJ whole genome shotgun (WGS) entry which is preliminary data.</text>
</comment>
<protein>
    <submittedName>
        <fullName evidence="2">Uncharacterized protein</fullName>
    </submittedName>
</protein>
<dbReference type="AlphaFoldDB" id="A0A439CWT5"/>
<organism evidence="2 3">
    <name type="scientific">Xylaria grammica</name>
    <dbReference type="NCBI Taxonomy" id="363999"/>
    <lineage>
        <taxon>Eukaryota</taxon>
        <taxon>Fungi</taxon>
        <taxon>Dikarya</taxon>
        <taxon>Ascomycota</taxon>
        <taxon>Pezizomycotina</taxon>
        <taxon>Sordariomycetes</taxon>
        <taxon>Xylariomycetidae</taxon>
        <taxon>Xylariales</taxon>
        <taxon>Xylariaceae</taxon>
        <taxon>Xylaria</taxon>
    </lineage>
</organism>
<feature type="region of interest" description="Disordered" evidence="1">
    <location>
        <begin position="135"/>
        <end position="156"/>
    </location>
</feature>
<feature type="compositionally biased region" description="Low complexity" evidence="1">
    <location>
        <begin position="141"/>
        <end position="150"/>
    </location>
</feature>
<name>A0A439CWT5_9PEZI</name>
<dbReference type="Proteomes" id="UP000286045">
    <property type="component" value="Unassembled WGS sequence"/>
</dbReference>
<evidence type="ECO:0000256" key="1">
    <source>
        <dbReference type="SAM" id="MobiDB-lite"/>
    </source>
</evidence>
<evidence type="ECO:0000313" key="3">
    <source>
        <dbReference type="Proteomes" id="UP000286045"/>
    </source>
</evidence>
<sequence length="156" mass="17347">MRLDLRDARIIDERFISEPMPSLKIFPALLNVSLNSLFIYNSMNEELEDDYVLCQLLPPFIVSLQLYDTVGTSTPARLSNSLFRLADAASQGQFPSLRKVRCYVRGQLDDDGLVPKFARAGVCLDMIFGPPSDVVPRRRGSTSSSSSMESVTGPRV</sequence>
<evidence type="ECO:0000313" key="2">
    <source>
        <dbReference type="EMBL" id="RWA06600.1"/>
    </source>
</evidence>
<accession>A0A439CWT5</accession>
<dbReference type="EMBL" id="RYZI01000323">
    <property type="protein sequence ID" value="RWA06600.1"/>
    <property type="molecule type" value="Genomic_DNA"/>
</dbReference>
<gene>
    <name evidence="2" type="ORF">EKO27_g8503</name>
</gene>
<reference evidence="2 3" key="1">
    <citation type="submission" date="2018-12" db="EMBL/GenBank/DDBJ databases">
        <title>Draft genome sequence of Xylaria grammica IHI A82.</title>
        <authorList>
            <person name="Buettner E."/>
            <person name="Kellner H."/>
        </authorList>
    </citation>
    <scope>NUCLEOTIDE SEQUENCE [LARGE SCALE GENOMIC DNA]</scope>
    <source>
        <strain evidence="2 3">IHI A82</strain>
    </source>
</reference>